<protein>
    <submittedName>
        <fullName evidence="1">Uncharacterized protein</fullName>
    </submittedName>
</protein>
<dbReference type="Pfam" id="PF03140">
    <property type="entry name" value="DUF247"/>
    <property type="match status" value="2"/>
</dbReference>
<dbReference type="InterPro" id="IPR004158">
    <property type="entry name" value="DUF247_pln"/>
</dbReference>
<dbReference type="PANTHER" id="PTHR31549">
    <property type="entry name" value="PROTEIN, PUTATIVE (DUF247)-RELATED-RELATED"/>
    <property type="match status" value="1"/>
</dbReference>
<evidence type="ECO:0000313" key="1">
    <source>
        <dbReference type="EMBL" id="KAE8098667.1"/>
    </source>
</evidence>
<sequence length="998" mass="115007">MTKHIVSIDHDELQPRKVVRSKACEGSSSRNRPAITREERLRNFMEEGDHQARVVEALGTDRPPAKIQKVIFLLQDHKHFIKYFEPKVASVGPIHHGKPKYQLGEKYKLKLAYEFVKGCGNNINVLYELVEKDIKKLRECFEEEVTKKYDDDALAWILFVDGCAILQYIFCAAPPTTLTATASNKFSELNIKNDSVAFAQQDLFLLENQVPYHLLKLLMKFSGKKEQLRKSIERYIHYIGNVTSQQMEPIEKREPTHLLDLLRTTLLGPLKSNLSSEESSHSQPEPIETKLTHLLNHMRTRLKSLEFLRKTGPKDDTDPQSYRNVQELKAAGIQLERSKNSYLRNISFRRRLNFYPGFLSLPPITVDDSTGPKFMNLIAYEMCLDFKNDFGISSYISFLDSLIDEANDVKDLRKARVLHNFLGSDQEVAELFNEIGTDLVPNAETYKDVKLQIQGYYDNNWMTWIAQFFHNHFSSPWSILAFIGVLLALILSLTQTWASNITRFNCLVGYKLTTTRMDDHHINVPIDKIERQSRKIVIIEDGEGSSCHDQPAINMDLEEWYTNFIAEGEETREVEALGANRPPAKIQKVIFLLRDHECFVKYFEPRVASLGPIHHGNPKYQLGEKYKLKLAYEFVQGSGKGINLLYGVAKEIKKLRECFEEEVTKKYDDEALAHMLFVDGCAILQYIFCAAKSKFVELKIKDDSVAFAQQDLFLLENQVPYGLLKLLMSLSEKEAELRQSIQIYFRNVTYQQTEPQLKQEERDPTHLLDLLRTTLLGPLPPPKPNTSRRCPFTRQRDPDWQSYRNVQELKAAGIHLKRSKNNSYLRNICFTRRFGFYPGYLWLPPITVDDSTGPKFMNLIAYEMCLDFENDFGISSYISFLDSLIDEANDVKDLRKARVLLNFLGSDQEVADLFNAIGTDLVPNTEAYKEVKIQIQKYYENSWMTWMAQVLHDHFSSPWTIIAFLGVLLGLGLTATQTWYAVDSPPGPCDDFCKLKLP</sequence>
<dbReference type="OrthoDB" id="1849062at2759"/>
<keyword evidence="2" id="KW-1185">Reference proteome</keyword>
<proteinExistence type="predicted"/>
<evidence type="ECO:0000313" key="2">
    <source>
        <dbReference type="Proteomes" id="UP000327013"/>
    </source>
</evidence>
<dbReference type="EMBL" id="CM017327">
    <property type="protein sequence ID" value="KAE8098667.1"/>
    <property type="molecule type" value="Genomic_DNA"/>
</dbReference>
<name>A0A5N6RJM3_9ROSI</name>
<reference evidence="1 2" key="1">
    <citation type="submission" date="2019-06" db="EMBL/GenBank/DDBJ databases">
        <title>A chromosomal-level reference genome of Carpinus fangiana (Coryloideae, Betulaceae).</title>
        <authorList>
            <person name="Yang X."/>
            <person name="Wang Z."/>
            <person name="Zhang L."/>
            <person name="Hao G."/>
            <person name="Liu J."/>
            <person name="Yang Y."/>
        </authorList>
    </citation>
    <scope>NUCLEOTIDE SEQUENCE [LARGE SCALE GENOMIC DNA]</scope>
    <source>
        <strain evidence="1">Cfa_2016G</strain>
        <tissue evidence="1">Leaf</tissue>
    </source>
</reference>
<dbReference type="PANTHER" id="PTHR31549:SF191">
    <property type="entry name" value="DUF247 DOMAIN PROTEIN"/>
    <property type="match status" value="1"/>
</dbReference>
<dbReference type="Proteomes" id="UP000327013">
    <property type="component" value="Chromosome 7"/>
</dbReference>
<organism evidence="1 2">
    <name type="scientific">Carpinus fangiana</name>
    <dbReference type="NCBI Taxonomy" id="176857"/>
    <lineage>
        <taxon>Eukaryota</taxon>
        <taxon>Viridiplantae</taxon>
        <taxon>Streptophyta</taxon>
        <taxon>Embryophyta</taxon>
        <taxon>Tracheophyta</taxon>
        <taxon>Spermatophyta</taxon>
        <taxon>Magnoliopsida</taxon>
        <taxon>eudicotyledons</taxon>
        <taxon>Gunneridae</taxon>
        <taxon>Pentapetalae</taxon>
        <taxon>rosids</taxon>
        <taxon>fabids</taxon>
        <taxon>Fagales</taxon>
        <taxon>Betulaceae</taxon>
        <taxon>Carpinus</taxon>
    </lineage>
</organism>
<gene>
    <name evidence="1" type="ORF">FH972_016711</name>
</gene>
<dbReference type="AlphaFoldDB" id="A0A5N6RJM3"/>
<accession>A0A5N6RJM3</accession>